<gene>
    <name evidence="1" type="ORF">PACLA_8A031463</name>
</gene>
<organism evidence="1 2">
    <name type="scientific">Paramuricea clavata</name>
    <name type="common">Red gorgonian</name>
    <name type="synonym">Violescent sea-whip</name>
    <dbReference type="NCBI Taxonomy" id="317549"/>
    <lineage>
        <taxon>Eukaryota</taxon>
        <taxon>Metazoa</taxon>
        <taxon>Cnidaria</taxon>
        <taxon>Anthozoa</taxon>
        <taxon>Octocorallia</taxon>
        <taxon>Malacalcyonacea</taxon>
        <taxon>Plexauridae</taxon>
        <taxon>Paramuricea</taxon>
    </lineage>
</organism>
<evidence type="ECO:0000313" key="2">
    <source>
        <dbReference type="Proteomes" id="UP001152795"/>
    </source>
</evidence>
<feature type="non-terminal residue" evidence="1">
    <location>
        <position position="165"/>
    </location>
</feature>
<sequence>TNLAKDPVNKKQGPGFIRHSGGKCIHYLLGSYNKKPKEGESLVTYQGCGHDWQEFRLWPNGTLMLTNKYSMCVKPTGPVTDGVKVGIFSSCDATDTWSWTAQGSLQYKKKMCLQPRGAQGIYIKLVLDSICDQPQNVFEFVPSTYLSVLYITGLSHVNCHGKSKR</sequence>
<dbReference type="AlphaFoldDB" id="A0A7D9JNQ5"/>
<dbReference type="SUPFAM" id="SSF50370">
    <property type="entry name" value="Ricin B-like lectins"/>
    <property type="match status" value="1"/>
</dbReference>
<dbReference type="EMBL" id="CACRXK020019170">
    <property type="protein sequence ID" value="CAB4033342.1"/>
    <property type="molecule type" value="Genomic_DNA"/>
</dbReference>
<name>A0A7D9JNQ5_PARCT</name>
<accession>A0A7D9JNQ5</accession>
<dbReference type="Gene3D" id="2.80.10.50">
    <property type="match status" value="1"/>
</dbReference>
<proteinExistence type="predicted"/>
<evidence type="ECO:0000313" key="1">
    <source>
        <dbReference type="EMBL" id="CAB4033342.1"/>
    </source>
</evidence>
<reference evidence="1" key="1">
    <citation type="submission" date="2020-04" db="EMBL/GenBank/DDBJ databases">
        <authorList>
            <person name="Alioto T."/>
            <person name="Alioto T."/>
            <person name="Gomez Garrido J."/>
        </authorList>
    </citation>
    <scope>NUCLEOTIDE SEQUENCE</scope>
    <source>
        <strain evidence="1">A484AB</strain>
    </source>
</reference>
<keyword evidence="2" id="KW-1185">Reference proteome</keyword>
<comment type="caution">
    <text evidence="1">The sequence shown here is derived from an EMBL/GenBank/DDBJ whole genome shotgun (WGS) entry which is preliminary data.</text>
</comment>
<dbReference type="InterPro" id="IPR035992">
    <property type="entry name" value="Ricin_B-like_lectins"/>
</dbReference>
<dbReference type="Proteomes" id="UP001152795">
    <property type="component" value="Unassembled WGS sequence"/>
</dbReference>
<dbReference type="OrthoDB" id="10588536at2759"/>
<protein>
    <submittedName>
        <fullName evidence="1">Uncharacterized protein</fullName>
    </submittedName>
</protein>